<reference evidence="2 3" key="1">
    <citation type="submission" date="2022-02" db="EMBL/GenBank/DDBJ databases">
        <title>The car tank lid bacteriome: a reservoir of bacteria with potential in bioremediation of fuel.</title>
        <authorList>
            <person name="Vidal-Verdu A."/>
            <person name="Gomez-Martinez D."/>
            <person name="Latorre-Perez A."/>
            <person name="Pereto J."/>
            <person name="Porcar M."/>
        </authorList>
    </citation>
    <scope>NUCLEOTIDE SEQUENCE [LARGE SCALE GENOMIC DNA]</scope>
    <source>
        <strain evidence="2 3">4D.3</strain>
    </source>
</reference>
<dbReference type="Proteomes" id="UP001651050">
    <property type="component" value="Unassembled WGS sequence"/>
</dbReference>
<keyword evidence="3" id="KW-1185">Reference proteome</keyword>
<dbReference type="NCBIfam" id="NF033915">
    <property type="entry name" value="antiphage_ZorA_2"/>
    <property type="match status" value="1"/>
</dbReference>
<accession>A0ABT0IYU7</accession>
<name>A0ABT0IYU7_9MICO</name>
<proteinExistence type="predicted"/>
<feature type="transmembrane region" description="Helical" evidence="1">
    <location>
        <begin position="117"/>
        <end position="135"/>
    </location>
</feature>
<protein>
    <submittedName>
        <fullName evidence="2">Anti-phage defense ZorAB system protein ZorA</fullName>
    </submittedName>
</protein>
<dbReference type="Gene3D" id="1.20.120.20">
    <property type="entry name" value="Apolipoprotein"/>
    <property type="match status" value="1"/>
</dbReference>
<evidence type="ECO:0000313" key="2">
    <source>
        <dbReference type="EMBL" id="MCK9792324.1"/>
    </source>
</evidence>
<dbReference type="EMBL" id="JALQCY010000001">
    <property type="protein sequence ID" value="MCK9792324.1"/>
    <property type="molecule type" value="Genomic_DNA"/>
</dbReference>
<evidence type="ECO:0000313" key="3">
    <source>
        <dbReference type="Proteomes" id="UP001651050"/>
    </source>
</evidence>
<gene>
    <name evidence="2" type="primary">zorA</name>
    <name evidence="2" type="ORF">M1843_01010</name>
</gene>
<keyword evidence="1" id="KW-0812">Transmembrane</keyword>
<dbReference type="SUPFAM" id="SSF58113">
    <property type="entry name" value="Apolipoprotein A-I"/>
    <property type="match status" value="1"/>
</dbReference>
<feature type="transmembrane region" description="Helical" evidence="1">
    <location>
        <begin position="6"/>
        <end position="24"/>
    </location>
</feature>
<keyword evidence="1" id="KW-0472">Membrane</keyword>
<dbReference type="RefSeq" id="WP_416342199.1">
    <property type="nucleotide sequence ID" value="NZ_JALQCY010000001.1"/>
</dbReference>
<feature type="transmembrane region" description="Helical" evidence="1">
    <location>
        <begin position="155"/>
        <end position="175"/>
    </location>
</feature>
<evidence type="ECO:0000256" key="1">
    <source>
        <dbReference type="SAM" id="Phobius"/>
    </source>
</evidence>
<sequence length="565" mass="61662">MATFLTIAFCLAILGVGVQTWVQISRAKKRAVARITGVHAVVDEVPPPATVQHRAWLHQRAQEQVPDVAHLWGEYNETLVVEREGRLLNTVDAEHYFRTDTLAPELLHNRVLTTRPAVLTVLGVFGTFVGLAFGLSHIDLSGSADELTAGVRDLINGASFAFYTSVAGVLASLVVQAREKWVARTVTAQVEGVQTAIDRLFHKQTSEASLVSIMNSSEESQKHLAVLGEQIGSKLQETVGSLAGDLRESVDHMQRSVEEAITSTIAPEMERIATMAAQQSSDIFEGLVEKFAGRFEQIGITLADRLDNASATMSTTLDYLGSRMAQQADEHAERMEEMRSASQRQVELLDKHLPLVVERLDEATAQLDSVSEQLAPSAENLRATAESFEATSTAFRDVLTDSVESFEEISGRYAGATDTITTLTERLEHLTSSAVAASSMLEEASGVLREGLAGMQEQQERSFDAVRTQQQSFLDALRAHQAEVLEKLAAEVDGFRTSLTAWFVDYSGAVKEQTDSRMNVWNEQTHAYTSTMLDAARALSAAVEDIEQLRVPSPGGGDETRQVAA</sequence>
<organism evidence="2 3">
    <name type="scientific">Isoptericola peretonis</name>
    <dbReference type="NCBI Taxonomy" id="2918523"/>
    <lineage>
        <taxon>Bacteria</taxon>
        <taxon>Bacillati</taxon>
        <taxon>Actinomycetota</taxon>
        <taxon>Actinomycetes</taxon>
        <taxon>Micrococcales</taxon>
        <taxon>Promicromonosporaceae</taxon>
        <taxon>Isoptericola</taxon>
    </lineage>
</organism>
<keyword evidence="1" id="KW-1133">Transmembrane helix</keyword>
<comment type="caution">
    <text evidence="2">The sequence shown here is derived from an EMBL/GenBank/DDBJ whole genome shotgun (WGS) entry which is preliminary data.</text>
</comment>